<dbReference type="AlphaFoldDB" id="A0A8H7J8B9"/>
<evidence type="ECO:0000256" key="1">
    <source>
        <dbReference type="ARBA" id="ARBA00001913"/>
    </source>
</evidence>
<dbReference type="PIRSF" id="PIRSF001021">
    <property type="entry name" value="Alph-amls_thrmst"/>
    <property type="match status" value="1"/>
</dbReference>
<evidence type="ECO:0000259" key="7">
    <source>
        <dbReference type="SMART" id="SM00642"/>
    </source>
</evidence>
<reference evidence="8" key="1">
    <citation type="submission" date="2018-12" db="EMBL/GenBank/DDBJ databases">
        <authorList>
            <person name="Syme R.A."/>
            <person name="Farfan-Caceres L."/>
            <person name="Lichtenzveig J."/>
        </authorList>
    </citation>
    <scope>NUCLEOTIDE SEQUENCE</scope>
    <source>
        <strain evidence="8">Al4</strain>
    </source>
</reference>
<reference evidence="8" key="2">
    <citation type="submission" date="2020-09" db="EMBL/GenBank/DDBJ databases">
        <title>Reference genome assembly for Australian Ascochyta lentis isolate Al4.</title>
        <authorList>
            <person name="Lee R.C."/>
            <person name="Farfan-Caceres L.M."/>
            <person name="Debler J.W."/>
            <person name="Williams A.H."/>
            <person name="Henares B.M."/>
        </authorList>
    </citation>
    <scope>NUCLEOTIDE SEQUENCE</scope>
    <source>
        <strain evidence="8">Al4</strain>
    </source>
</reference>
<dbReference type="InterPro" id="IPR013776">
    <property type="entry name" value="A-amylase_thermo"/>
</dbReference>
<evidence type="ECO:0000256" key="3">
    <source>
        <dbReference type="ARBA" id="ARBA00022723"/>
    </source>
</evidence>
<dbReference type="SMART" id="SM00642">
    <property type="entry name" value="Aamy"/>
    <property type="match status" value="1"/>
</dbReference>
<dbReference type="Gene3D" id="2.60.40.1180">
    <property type="entry name" value="Golgi alpha-mannosidase II"/>
    <property type="match status" value="1"/>
</dbReference>
<dbReference type="Gene3D" id="2.40.30.140">
    <property type="match status" value="1"/>
</dbReference>
<dbReference type="OrthoDB" id="550577at2759"/>
<keyword evidence="3" id="KW-0479">Metal-binding</keyword>
<dbReference type="SUPFAM" id="SSF51445">
    <property type="entry name" value="(Trans)glycosidases"/>
    <property type="match status" value="1"/>
</dbReference>
<dbReference type="EMBL" id="RZGK01000003">
    <property type="protein sequence ID" value="KAF9699975.1"/>
    <property type="molecule type" value="Genomic_DNA"/>
</dbReference>
<organism evidence="8 9">
    <name type="scientific">Ascochyta lentis</name>
    <dbReference type="NCBI Taxonomy" id="205686"/>
    <lineage>
        <taxon>Eukaryota</taxon>
        <taxon>Fungi</taxon>
        <taxon>Dikarya</taxon>
        <taxon>Ascomycota</taxon>
        <taxon>Pezizomycotina</taxon>
        <taxon>Dothideomycetes</taxon>
        <taxon>Pleosporomycetidae</taxon>
        <taxon>Pleosporales</taxon>
        <taxon>Pleosporineae</taxon>
        <taxon>Didymellaceae</taxon>
        <taxon>Ascochyta</taxon>
    </lineage>
</organism>
<dbReference type="PANTHER" id="PTHR43447">
    <property type="entry name" value="ALPHA-AMYLASE"/>
    <property type="match status" value="1"/>
</dbReference>
<comment type="cofactor">
    <cofactor evidence="1">
        <name>Ca(2+)</name>
        <dbReference type="ChEBI" id="CHEBI:29108"/>
    </cofactor>
</comment>
<dbReference type="InterPro" id="IPR013780">
    <property type="entry name" value="Glyco_hydro_b"/>
</dbReference>
<keyword evidence="5" id="KW-0119">Carbohydrate metabolism</keyword>
<keyword evidence="6" id="KW-0326">Glycosidase</keyword>
<gene>
    <name evidence="8" type="ORF">EKO04_001776</name>
</gene>
<accession>A0A8H7J8B9</accession>
<keyword evidence="4" id="KW-0378">Hydrolase</keyword>
<evidence type="ECO:0000256" key="6">
    <source>
        <dbReference type="ARBA" id="ARBA00023295"/>
    </source>
</evidence>
<sequence>MSFQNLPPSPPKSPDLETVQKQSLHLNPVLFEAFEWHSLADHKHWRRLQKALPGLAAIGITGLWLPPGSKAKDAESNGYDIYDAYDLGEFDQKGTVPTKWGTKKDLVDLAMDCKSHNVGLIWDAILNHRAFADATETVEVVEVNPRDRTEDITEPFNIVAWTKFDFAARGGKYSSFTYNKKHFNGTDWDQQTEKRAVYRFVESGKDWAQDVGKLQGNADYLMLENIDYTNAEVVKETMNWGTWIVQELGLKGFRLDAVQHYSWNFANNWTEYLKKHNGGDLLCVGEFWNGDVNVLLEWMDNMSPDFKLYDVPLMYRIARLSQGEDTDLREVFHDTLVERRPNNAITFIRIHDTQRGQDMDTPIRHSFTPHAYALLLLRQGGYPCVFFGDLYGITGPYPEPPTCWGKLPGLVLARKLYAYGPQSDYFERSDCIGWTRRGDSENPAGCAVIMSWTRGTELEQCAPHLTMNVGSQHAGEVWTDVLGFEWGTVTIGENGNGRFSCQRNSIACFVSEVASGRGKFPVRFNADFQDLVA</sequence>
<evidence type="ECO:0000313" key="9">
    <source>
        <dbReference type="Proteomes" id="UP000651452"/>
    </source>
</evidence>
<comment type="similarity">
    <text evidence="2">Belongs to the glycosyl hydrolase 13 family.</text>
</comment>
<dbReference type="InterPro" id="IPR017853">
    <property type="entry name" value="GH"/>
</dbReference>
<name>A0A8H7J8B9_9PLEO</name>
<dbReference type="Proteomes" id="UP000651452">
    <property type="component" value="Unassembled WGS sequence"/>
</dbReference>
<feature type="domain" description="Glycosyl hydrolase family 13 catalytic" evidence="7">
    <location>
        <begin position="28"/>
        <end position="414"/>
    </location>
</feature>
<dbReference type="GO" id="GO:0005509">
    <property type="term" value="F:calcium ion binding"/>
    <property type="evidence" value="ECO:0007669"/>
    <property type="project" value="InterPro"/>
</dbReference>
<dbReference type="SUPFAM" id="SSF51011">
    <property type="entry name" value="Glycosyl hydrolase domain"/>
    <property type="match status" value="1"/>
</dbReference>
<evidence type="ECO:0000256" key="2">
    <source>
        <dbReference type="ARBA" id="ARBA00008061"/>
    </source>
</evidence>
<evidence type="ECO:0000256" key="5">
    <source>
        <dbReference type="ARBA" id="ARBA00023277"/>
    </source>
</evidence>
<dbReference type="InterPro" id="IPR006047">
    <property type="entry name" value="GH13_cat_dom"/>
</dbReference>
<comment type="caution">
    <text evidence="8">The sequence shown here is derived from an EMBL/GenBank/DDBJ whole genome shotgun (WGS) entry which is preliminary data.</text>
</comment>
<keyword evidence="9" id="KW-1185">Reference proteome</keyword>
<protein>
    <recommendedName>
        <fullName evidence="7">Glycosyl hydrolase family 13 catalytic domain-containing protein</fullName>
    </recommendedName>
</protein>
<dbReference type="GO" id="GO:0005975">
    <property type="term" value="P:carbohydrate metabolic process"/>
    <property type="evidence" value="ECO:0007669"/>
    <property type="project" value="InterPro"/>
</dbReference>
<dbReference type="Gene3D" id="3.20.20.80">
    <property type="entry name" value="Glycosidases"/>
    <property type="match status" value="1"/>
</dbReference>
<dbReference type="NCBIfam" id="NF006969">
    <property type="entry name" value="PRK09441.1-2"/>
    <property type="match status" value="1"/>
</dbReference>
<dbReference type="CDD" id="cd11318">
    <property type="entry name" value="AmyAc_bac_fung_AmyA"/>
    <property type="match status" value="1"/>
</dbReference>
<dbReference type="Pfam" id="PF00128">
    <property type="entry name" value="Alpha-amylase"/>
    <property type="match status" value="1"/>
</dbReference>
<evidence type="ECO:0000313" key="8">
    <source>
        <dbReference type="EMBL" id="KAF9699975.1"/>
    </source>
</evidence>
<proteinExistence type="inferred from homology"/>
<evidence type="ECO:0000256" key="4">
    <source>
        <dbReference type="ARBA" id="ARBA00022801"/>
    </source>
</evidence>
<dbReference type="GO" id="GO:0004553">
    <property type="term" value="F:hydrolase activity, hydrolyzing O-glycosyl compounds"/>
    <property type="evidence" value="ECO:0007669"/>
    <property type="project" value="InterPro"/>
</dbReference>